<reference evidence="8 9" key="1">
    <citation type="submission" date="2020-02" db="EMBL/GenBank/DDBJ databases">
        <authorList>
            <person name="Yang Z."/>
        </authorList>
    </citation>
    <scope>NUCLEOTIDE SEQUENCE [LARGE SCALE GENOMIC DNA]</scope>
    <source>
        <strain evidence="8 9">HX-7-9</strain>
    </source>
</reference>
<dbReference type="SUPFAM" id="SSF55811">
    <property type="entry name" value="Nudix"/>
    <property type="match status" value="1"/>
</dbReference>
<name>A0A6B2KSD1_9NEIS</name>
<organism evidence="8 9">
    <name type="scientific">Crenobacter caeni</name>
    <dbReference type="NCBI Taxonomy" id="2705474"/>
    <lineage>
        <taxon>Bacteria</taxon>
        <taxon>Pseudomonadati</taxon>
        <taxon>Pseudomonadota</taxon>
        <taxon>Betaproteobacteria</taxon>
        <taxon>Neisseriales</taxon>
        <taxon>Neisseriaceae</taxon>
        <taxon>Crenobacter</taxon>
    </lineage>
</organism>
<dbReference type="Pfam" id="PF00293">
    <property type="entry name" value="NUDIX"/>
    <property type="match status" value="1"/>
</dbReference>
<dbReference type="NCBIfam" id="NF007980">
    <property type="entry name" value="PRK10707.1"/>
    <property type="match status" value="1"/>
</dbReference>
<keyword evidence="9" id="KW-1185">Reference proteome</keyword>
<dbReference type="AlphaFoldDB" id="A0A6B2KSD1"/>
<keyword evidence="6" id="KW-0464">Manganese</keyword>
<keyword evidence="5" id="KW-0460">Magnesium</keyword>
<comment type="cofactor">
    <cofactor evidence="2">
        <name>Mg(2+)</name>
        <dbReference type="ChEBI" id="CHEBI:18420"/>
    </cofactor>
</comment>
<dbReference type="EMBL" id="JAAGAA010000006">
    <property type="protein sequence ID" value="NDV12837.1"/>
    <property type="molecule type" value="Genomic_DNA"/>
</dbReference>
<dbReference type="PANTHER" id="PTHR12992">
    <property type="entry name" value="NUDIX HYDROLASE"/>
    <property type="match status" value="1"/>
</dbReference>
<dbReference type="RefSeq" id="WP_163316050.1">
    <property type="nucleotide sequence ID" value="NZ_JAAGAA010000006.1"/>
</dbReference>
<evidence type="ECO:0000256" key="6">
    <source>
        <dbReference type="ARBA" id="ARBA00023211"/>
    </source>
</evidence>
<feature type="domain" description="Nudix hydrolase" evidence="7">
    <location>
        <begin position="48"/>
        <end position="184"/>
    </location>
</feature>
<dbReference type="Proteomes" id="UP000482578">
    <property type="component" value="Unassembled WGS sequence"/>
</dbReference>
<dbReference type="CDD" id="cd03426">
    <property type="entry name" value="NUDIX_CoAse_Nudt7"/>
    <property type="match status" value="1"/>
</dbReference>
<dbReference type="InterPro" id="IPR015797">
    <property type="entry name" value="NUDIX_hydrolase-like_dom_sf"/>
</dbReference>
<keyword evidence="3" id="KW-0479">Metal-binding</keyword>
<dbReference type="InterPro" id="IPR045121">
    <property type="entry name" value="CoAse"/>
</dbReference>
<accession>A0A6B2KSD1</accession>
<comment type="caution">
    <text evidence="8">The sequence shown here is derived from an EMBL/GenBank/DDBJ whole genome shotgun (WGS) entry which is preliminary data.</text>
</comment>
<proteinExistence type="predicted"/>
<dbReference type="Gene3D" id="3.90.79.10">
    <property type="entry name" value="Nucleoside Triphosphate Pyrophosphohydrolase"/>
    <property type="match status" value="1"/>
</dbReference>
<dbReference type="PANTHER" id="PTHR12992:SF11">
    <property type="entry name" value="MITOCHONDRIAL COENZYME A DIPHOSPHATASE NUDT8"/>
    <property type="match status" value="1"/>
</dbReference>
<evidence type="ECO:0000256" key="4">
    <source>
        <dbReference type="ARBA" id="ARBA00022801"/>
    </source>
</evidence>
<evidence type="ECO:0000259" key="7">
    <source>
        <dbReference type="PROSITE" id="PS51462"/>
    </source>
</evidence>
<comment type="cofactor">
    <cofactor evidence="1">
        <name>Mn(2+)</name>
        <dbReference type="ChEBI" id="CHEBI:29035"/>
    </cofactor>
</comment>
<dbReference type="GO" id="GO:0010945">
    <property type="term" value="F:coenzyme A diphosphatase activity"/>
    <property type="evidence" value="ECO:0007669"/>
    <property type="project" value="InterPro"/>
</dbReference>
<evidence type="ECO:0000313" key="8">
    <source>
        <dbReference type="EMBL" id="NDV12837.1"/>
    </source>
</evidence>
<evidence type="ECO:0000256" key="5">
    <source>
        <dbReference type="ARBA" id="ARBA00022842"/>
    </source>
</evidence>
<dbReference type="InterPro" id="IPR000086">
    <property type="entry name" value="NUDIX_hydrolase_dom"/>
</dbReference>
<dbReference type="PROSITE" id="PS51462">
    <property type="entry name" value="NUDIX"/>
    <property type="match status" value="1"/>
</dbReference>
<evidence type="ECO:0000256" key="1">
    <source>
        <dbReference type="ARBA" id="ARBA00001936"/>
    </source>
</evidence>
<dbReference type="GO" id="GO:0046872">
    <property type="term" value="F:metal ion binding"/>
    <property type="evidence" value="ECO:0007669"/>
    <property type="project" value="UniProtKB-KW"/>
</dbReference>
<sequence>MNSLPPETPLWRLDDPRAAHEVLCARLRHAPRPPSPELSQAFPAHVALREAAVLIVLVWHQGAPAVLLTRRSEQLNSHAGQISFPGGKVEASDEGVVAAALREANEEVGLDTARVRVAGVMEAYPTLSGFRIHPVVAVAEPPLVLAADPGEVAEVFELPLELALDTGLYQTHPFERGGLRGQFRALDYQGRFIWGATAGMLYQLAACLADPA</sequence>
<evidence type="ECO:0000256" key="2">
    <source>
        <dbReference type="ARBA" id="ARBA00001946"/>
    </source>
</evidence>
<evidence type="ECO:0000256" key="3">
    <source>
        <dbReference type="ARBA" id="ARBA00022723"/>
    </source>
</evidence>
<gene>
    <name evidence="8" type="ORF">GZH52_08480</name>
</gene>
<protein>
    <submittedName>
        <fullName evidence="8">CoA pyrophosphatase</fullName>
    </submittedName>
</protein>
<evidence type="ECO:0000313" key="9">
    <source>
        <dbReference type="Proteomes" id="UP000482578"/>
    </source>
</evidence>
<keyword evidence="4" id="KW-0378">Hydrolase</keyword>